<evidence type="ECO:0000256" key="1">
    <source>
        <dbReference type="ARBA" id="ARBA00000877"/>
    </source>
</evidence>
<evidence type="ECO:0000256" key="6">
    <source>
        <dbReference type="ARBA" id="ARBA00022741"/>
    </source>
</evidence>
<dbReference type="Gene3D" id="3.40.1700.10">
    <property type="entry name" value="DNA integrity scanning protein, DisA, N-terminal domain"/>
    <property type="match status" value="1"/>
</dbReference>
<dbReference type="GO" id="GO:0006171">
    <property type="term" value="P:cAMP biosynthetic process"/>
    <property type="evidence" value="ECO:0007669"/>
    <property type="project" value="InterPro"/>
</dbReference>
<comment type="catalytic activity">
    <reaction evidence="1 10">
        <text>2 ATP = 3',3'-c-di-AMP + 2 diphosphate</text>
        <dbReference type="Rhea" id="RHEA:35655"/>
        <dbReference type="ChEBI" id="CHEBI:30616"/>
        <dbReference type="ChEBI" id="CHEBI:33019"/>
        <dbReference type="ChEBI" id="CHEBI:71500"/>
        <dbReference type="EC" id="2.7.7.85"/>
    </reaction>
</comment>
<keyword evidence="4 10" id="KW-0812">Transmembrane</keyword>
<dbReference type="EC" id="2.7.7.85" evidence="10"/>
<dbReference type="RefSeq" id="WP_146958111.1">
    <property type="nucleotide sequence ID" value="NZ_CP042467.1"/>
</dbReference>
<evidence type="ECO:0000256" key="2">
    <source>
        <dbReference type="ARBA" id="ARBA00022475"/>
    </source>
</evidence>
<evidence type="ECO:0000256" key="10">
    <source>
        <dbReference type="HAMAP-Rule" id="MF_01499"/>
    </source>
</evidence>
<dbReference type="InterPro" id="IPR050338">
    <property type="entry name" value="DisA"/>
</dbReference>
<dbReference type="Pfam" id="PF02457">
    <property type="entry name" value="DAC"/>
    <property type="match status" value="1"/>
</dbReference>
<sequence>MAFLDDILAGVHLGLFWAVVDFALVFFVIYKILHLIKGTRALQILGGLTLMVVMYFISKNSLITLETTHWFIDKFIANIFLIAVVIFQDDIRRALARFGKRTSVSFFSSNRAIEEASVLEEVIKACSQLQQQKLGALIAVERIANLDEITEDGVKLDAAVTKDLLFSLFIPDRQNPLHDGAVVIQKGRISAAGCFLPLTNLPNLEKSMGTRHRAALGLSGVTDAAICIVSEESGHISIAHRDQLYRDLDTNEMRDLLQRIFSPEGRNDESLVERFRRNDENEEPVT</sequence>
<evidence type="ECO:0000313" key="13">
    <source>
        <dbReference type="Proteomes" id="UP000321595"/>
    </source>
</evidence>
<keyword evidence="7 10" id="KW-0067">ATP-binding</keyword>
<dbReference type="Proteomes" id="UP000321595">
    <property type="component" value="Chromosome"/>
</dbReference>
<evidence type="ECO:0000256" key="3">
    <source>
        <dbReference type="ARBA" id="ARBA00022679"/>
    </source>
</evidence>
<dbReference type="AlphaFoldDB" id="A0A5B8XSG0"/>
<dbReference type="InterPro" id="IPR014046">
    <property type="entry name" value="C-di-AMP_synthase"/>
</dbReference>
<dbReference type="InterPro" id="IPR036888">
    <property type="entry name" value="DNA_integrity_DisA_N_sf"/>
</dbReference>
<feature type="transmembrane region" description="Helical" evidence="10">
    <location>
        <begin position="70"/>
        <end position="87"/>
    </location>
</feature>
<accession>A0A5B8XSG0</accession>
<name>A0A5B8XSG0_9DELT</name>
<dbReference type="KEGG" id="bbae:FRD01_04755"/>
<evidence type="ECO:0000313" key="12">
    <source>
        <dbReference type="EMBL" id="QED26566.1"/>
    </source>
</evidence>
<evidence type="ECO:0000256" key="9">
    <source>
        <dbReference type="ARBA" id="ARBA00023136"/>
    </source>
</evidence>
<dbReference type="HAMAP" id="MF_01499">
    <property type="entry name" value="DacA"/>
    <property type="match status" value="1"/>
</dbReference>
<evidence type="ECO:0000256" key="7">
    <source>
        <dbReference type="ARBA" id="ARBA00022840"/>
    </source>
</evidence>
<evidence type="ECO:0000256" key="8">
    <source>
        <dbReference type="ARBA" id="ARBA00022989"/>
    </source>
</evidence>
<keyword evidence="13" id="KW-1185">Reference proteome</keyword>
<dbReference type="SUPFAM" id="SSF143597">
    <property type="entry name" value="YojJ-like"/>
    <property type="match status" value="1"/>
</dbReference>
<dbReference type="PIRSF" id="PIRSF004793">
    <property type="entry name" value="UCP004793"/>
    <property type="match status" value="1"/>
</dbReference>
<feature type="domain" description="DAC" evidence="11">
    <location>
        <begin position="88"/>
        <end position="250"/>
    </location>
</feature>
<dbReference type="NCBIfam" id="TIGR00159">
    <property type="entry name" value="diadenylate cyclase CdaA"/>
    <property type="match status" value="1"/>
</dbReference>
<dbReference type="EMBL" id="CP042467">
    <property type="protein sequence ID" value="QED26566.1"/>
    <property type="molecule type" value="Genomic_DNA"/>
</dbReference>
<dbReference type="InterPro" id="IPR003390">
    <property type="entry name" value="DNA_integrity_scan_DisA_N"/>
</dbReference>
<dbReference type="GO" id="GO:0005524">
    <property type="term" value="F:ATP binding"/>
    <property type="evidence" value="ECO:0007669"/>
    <property type="project" value="UniProtKB-UniRule"/>
</dbReference>
<keyword evidence="2 10" id="KW-1003">Cell membrane</keyword>
<dbReference type="GO" id="GO:0106408">
    <property type="term" value="F:diadenylate cyclase activity"/>
    <property type="evidence" value="ECO:0007669"/>
    <property type="project" value="UniProtKB-EC"/>
</dbReference>
<evidence type="ECO:0000259" key="11">
    <source>
        <dbReference type="PROSITE" id="PS51794"/>
    </source>
</evidence>
<comment type="similarity">
    <text evidence="10">Belongs to the adenylate cyclase family. DacA/CdaA subfamily.</text>
</comment>
<evidence type="ECO:0000256" key="5">
    <source>
        <dbReference type="ARBA" id="ARBA00022695"/>
    </source>
</evidence>
<comment type="caution">
    <text evidence="10">Lacks conserved residue(s) required for the propagation of feature annotation.</text>
</comment>
<feature type="transmembrane region" description="Helical" evidence="10">
    <location>
        <begin position="41"/>
        <end position="58"/>
    </location>
</feature>
<dbReference type="PROSITE" id="PS51794">
    <property type="entry name" value="DAC"/>
    <property type="match status" value="1"/>
</dbReference>
<dbReference type="PANTHER" id="PTHR34185">
    <property type="entry name" value="DIADENYLATE CYCLASE"/>
    <property type="match status" value="1"/>
</dbReference>
<keyword evidence="8 10" id="KW-1133">Transmembrane helix</keyword>
<evidence type="ECO:0000256" key="4">
    <source>
        <dbReference type="ARBA" id="ARBA00022692"/>
    </source>
</evidence>
<keyword evidence="5 10" id="KW-0548">Nucleotidyltransferase</keyword>
<organism evidence="12 13">
    <name type="scientific">Microvenator marinus</name>
    <dbReference type="NCBI Taxonomy" id="2600177"/>
    <lineage>
        <taxon>Bacteria</taxon>
        <taxon>Deltaproteobacteria</taxon>
        <taxon>Bradymonadales</taxon>
        <taxon>Microvenatoraceae</taxon>
        <taxon>Microvenator</taxon>
    </lineage>
</organism>
<gene>
    <name evidence="10" type="primary">dacA</name>
    <name evidence="12" type="ORF">FRD01_04755</name>
</gene>
<dbReference type="InterPro" id="IPR034701">
    <property type="entry name" value="CdaA"/>
</dbReference>
<reference evidence="12 13" key="1">
    <citation type="submission" date="2019-08" db="EMBL/GenBank/DDBJ databases">
        <authorList>
            <person name="Liang Q."/>
        </authorList>
    </citation>
    <scope>NUCLEOTIDE SEQUENCE [LARGE SCALE GENOMIC DNA]</scope>
    <source>
        <strain evidence="12 13">V1718</strain>
    </source>
</reference>
<keyword evidence="6 10" id="KW-0547">Nucleotide-binding</keyword>
<keyword evidence="9 10" id="KW-0472">Membrane</keyword>
<dbReference type="OrthoDB" id="9807385at2"/>
<feature type="transmembrane region" description="Helical" evidence="10">
    <location>
        <begin position="6"/>
        <end position="29"/>
    </location>
</feature>
<proteinExistence type="inferred from homology"/>
<protein>
    <recommendedName>
        <fullName evidence="10">Diadenylate cyclase</fullName>
        <shortName evidence="10">DAC</shortName>
        <ecNumber evidence="10">2.7.7.85</ecNumber>
    </recommendedName>
    <alternativeName>
        <fullName evidence="10">Cyclic-di-AMP synthase</fullName>
        <shortName evidence="10">c-di-AMP synthase</shortName>
    </alternativeName>
</protein>
<keyword evidence="3 10" id="KW-0808">Transferase</keyword>
<comment type="function">
    <text evidence="10">Catalyzes the condensation of 2 ATP molecules into cyclic di-AMP (c-di-AMP), a second messenger used to regulate differing processes in different bacteria.</text>
</comment>
<comment type="subunit">
    <text evidence="10">Probably a homodimer.</text>
</comment>
<dbReference type="GO" id="GO:0004016">
    <property type="term" value="F:adenylate cyclase activity"/>
    <property type="evidence" value="ECO:0007669"/>
    <property type="project" value="UniProtKB-UniRule"/>
</dbReference>
<dbReference type="PANTHER" id="PTHR34185:SF1">
    <property type="entry name" value="DIADENYLATE CYCLASE"/>
    <property type="match status" value="1"/>
</dbReference>